<dbReference type="EMBL" id="JACHJN010000007">
    <property type="protein sequence ID" value="MBB5958220.1"/>
    <property type="molecule type" value="Genomic_DNA"/>
</dbReference>
<dbReference type="InterPro" id="IPR006175">
    <property type="entry name" value="YjgF/YER057c/UK114"/>
</dbReference>
<name>A0A841CM78_9PSEU</name>
<dbReference type="RefSeq" id="WP_184693972.1">
    <property type="nucleotide sequence ID" value="NZ_JACHJN010000007.1"/>
</dbReference>
<evidence type="ECO:0000313" key="3">
    <source>
        <dbReference type="Proteomes" id="UP000547510"/>
    </source>
</evidence>
<proteinExistence type="inferred from homology"/>
<evidence type="ECO:0000313" key="2">
    <source>
        <dbReference type="EMBL" id="MBB5958220.1"/>
    </source>
</evidence>
<dbReference type="PANTHER" id="PTHR11803">
    <property type="entry name" value="2-IMINOBUTANOATE/2-IMINOPROPANOATE DEAMINASE RIDA"/>
    <property type="match status" value="1"/>
</dbReference>
<dbReference type="Proteomes" id="UP000547510">
    <property type="component" value="Unassembled WGS sequence"/>
</dbReference>
<dbReference type="GO" id="GO:0005829">
    <property type="term" value="C:cytosol"/>
    <property type="evidence" value="ECO:0007669"/>
    <property type="project" value="TreeGrafter"/>
</dbReference>
<comment type="caution">
    <text evidence="2">The sequence shown here is derived from an EMBL/GenBank/DDBJ whole genome shotgun (WGS) entry which is preliminary data.</text>
</comment>
<accession>A0A841CM78</accession>
<protein>
    <submittedName>
        <fullName evidence="2">Enamine deaminase RidA (YjgF/YER057c/UK114 family)</fullName>
    </submittedName>
</protein>
<dbReference type="CDD" id="cd00448">
    <property type="entry name" value="YjgF_YER057c_UK114_family"/>
    <property type="match status" value="1"/>
</dbReference>
<dbReference type="AlphaFoldDB" id="A0A841CM78"/>
<comment type="similarity">
    <text evidence="1">Belongs to the RutC family.</text>
</comment>
<dbReference type="PANTHER" id="PTHR11803:SF58">
    <property type="entry name" value="PROTEIN HMF1-RELATED"/>
    <property type="match status" value="1"/>
</dbReference>
<dbReference type="SUPFAM" id="SSF55298">
    <property type="entry name" value="YjgF-like"/>
    <property type="match status" value="1"/>
</dbReference>
<dbReference type="GO" id="GO:0019239">
    <property type="term" value="F:deaminase activity"/>
    <property type="evidence" value="ECO:0007669"/>
    <property type="project" value="TreeGrafter"/>
</dbReference>
<keyword evidence="3" id="KW-1185">Reference proteome</keyword>
<dbReference type="Pfam" id="PF01042">
    <property type="entry name" value="Ribonuc_L-PSP"/>
    <property type="match status" value="1"/>
</dbReference>
<dbReference type="Gene3D" id="3.30.1330.40">
    <property type="entry name" value="RutC-like"/>
    <property type="match status" value="1"/>
</dbReference>
<evidence type="ECO:0000256" key="1">
    <source>
        <dbReference type="ARBA" id="ARBA00010552"/>
    </source>
</evidence>
<dbReference type="InterPro" id="IPR035959">
    <property type="entry name" value="RutC-like_sf"/>
</dbReference>
<sequence length="135" mass="14115">MIRRWNPETVAAPAGPYSHLAHVSAGHDVVVLAGQIGTLPDGSLAGEDSLSQARAVFANIERLLDAAGAGPAQLVKLFSMVSGTEHLPGFRTAMTETFARWFPDGDYPPQTLVVAAALAAPALTVEVEALVAMPR</sequence>
<reference evidence="2 3" key="1">
    <citation type="submission" date="2020-08" db="EMBL/GenBank/DDBJ databases">
        <title>Genomic Encyclopedia of Type Strains, Phase III (KMG-III): the genomes of soil and plant-associated and newly described type strains.</title>
        <authorList>
            <person name="Whitman W."/>
        </authorList>
    </citation>
    <scope>NUCLEOTIDE SEQUENCE [LARGE SCALE GENOMIC DNA]</scope>
    <source>
        <strain evidence="2 3">CECT 8640</strain>
    </source>
</reference>
<organism evidence="2 3">
    <name type="scientific">Saccharothrix tamanrassetensis</name>
    <dbReference type="NCBI Taxonomy" id="1051531"/>
    <lineage>
        <taxon>Bacteria</taxon>
        <taxon>Bacillati</taxon>
        <taxon>Actinomycetota</taxon>
        <taxon>Actinomycetes</taxon>
        <taxon>Pseudonocardiales</taxon>
        <taxon>Pseudonocardiaceae</taxon>
        <taxon>Saccharothrix</taxon>
    </lineage>
</organism>
<gene>
    <name evidence="2" type="ORF">FHS29_004828</name>
</gene>